<evidence type="ECO:0000256" key="6">
    <source>
        <dbReference type="SAM" id="SignalP"/>
    </source>
</evidence>
<reference evidence="8" key="5">
    <citation type="submission" date="2011-05" db="EMBL/GenBank/DDBJ databases">
        <authorList>
            <consortium name="VectorBase"/>
        </authorList>
    </citation>
    <scope>NUCLEOTIDE SEQUENCE</scope>
    <source>
        <strain evidence="8">PEST</strain>
    </source>
</reference>
<evidence type="ECO:0000256" key="5">
    <source>
        <dbReference type="PIRSR" id="PIRSR640255-2"/>
    </source>
</evidence>
<evidence type="ECO:0000256" key="4">
    <source>
        <dbReference type="PIRSR" id="PIRSR640255-1"/>
    </source>
</evidence>
<dbReference type="OMA" id="KCSSWPA"/>
<evidence type="ECO:0000256" key="2">
    <source>
        <dbReference type="ARBA" id="ARBA00022722"/>
    </source>
</evidence>
<dbReference type="AlphaFoldDB" id="Q7QK21"/>
<feature type="chain" id="PRO_5014588627" evidence="6">
    <location>
        <begin position="22"/>
        <end position="445"/>
    </location>
</feature>
<keyword evidence="3" id="KW-0255">Endonuclease</keyword>
<reference evidence="8" key="4">
    <citation type="journal article" date="2007" name="Genome Biol.">
        <title>Update of the Anopheles gambiae PEST genome assembly.</title>
        <authorList>
            <person name="Sharakhova M.V."/>
            <person name="Hammond M.P."/>
            <person name="Lobo N.F."/>
            <person name="Krzywinski J."/>
            <person name="Unger M.F."/>
            <person name="Hillenmeyer M.E."/>
            <person name="Bruggner R.V."/>
            <person name="Birney E."/>
            <person name="Collins F.H."/>
        </authorList>
    </citation>
    <scope>NUCLEOTIDE SEQUENCE</scope>
    <source>
        <strain evidence="8">PEST</strain>
    </source>
</reference>
<accession>Q7QK21</accession>
<dbReference type="GO" id="GO:0003676">
    <property type="term" value="F:nucleic acid binding"/>
    <property type="evidence" value="ECO:0007669"/>
    <property type="project" value="InterPro"/>
</dbReference>
<dbReference type="SMART" id="SM00892">
    <property type="entry name" value="Endonuclease_NS"/>
    <property type="match status" value="1"/>
</dbReference>
<sequence>MGLVSASLVLLLLVASPAVWTRDIPRRELLEDVAEDAPEVVGFGELLMSPYIFTSHYFQFPSLATGCSLTLATAALPQPQPLFLIPGTDQFKYPSTSSGILTLSAGETLELACQNGFSLFPSETSIVVTCVLDDQFNYESKMYAFTEFGCTANWRSVARRTANRCYNDATIVEIGFEMGARFPKIMDVCHDEVTYDNHYLVHEFTPANAGFQTGVPRPGWIQGNFYPGVTVNTLYTVNMQRETIATILDSQPRADELVQTTNNGIYMARGHIAARADFIYATQQNATFWFLNAAPQWQNFNAGNWERIESSVKSFVAARNIRVRVYGGTYGVQTQADGNGDHREIFLDFDPNGRTRLRAPKVYYKILHNEAQNSGIVLIGVNNVHISLEEIQRDYIFCTDVSSRIGWINWDRENLSRGYSYACEVNEFNRVTGHLPQLNVASLLI</sequence>
<dbReference type="InterPro" id="IPR044925">
    <property type="entry name" value="His-Me_finger_sf"/>
</dbReference>
<feature type="signal peptide" evidence="6">
    <location>
        <begin position="1"/>
        <end position="21"/>
    </location>
</feature>
<evidence type="ECO:0000256" key="1">
    <source>
        <dbReference type="ARBA" id="ARBA00010052"/>
    </source>
</evidence>
<dbReference type="GO" id="GO:0046872">
    <property type="term" value="F:metal ion binding"/>
    <property type="evidence" value="ECO:0007669"/>
    <property type="project" value="UniProtKB-KW"/>
</dbReference>
<reference evidence="8" key="2">
    <citation type="submission" date="2002-03" db="EMBL/GenBank/DDBJ databases">
        <authorList>
            <consortium name="The Anopheles Genome Sequencing Consortium"/>
        </authorList>
    </citation>
    <scope>NUCLEOTIDE SEQUENCE</scope>
    <source>
        <strain evidence="8">PEST</strain>
    </source>
</reference>
<dbReference type="InterPro" id="IPR001604">
    <property type="entry name" value="Endo_G_ENPP1-like_dom"/>
</dbReference>
<dbReference type="STRING" id="7165.Q7QK21"/>
<comment type="caution">
    <text evidence="8">The sequence shown here is derived from an EMBL/GenBank/DDBJ whole genome shotgun (WGS) entry which is preliminary data.</text>
</comment>
<feature type="binding site" evidence="5">
    <location>
        <position position="301"/>
    </location>
    <ligand>
        <name>Mg(2+)</name>
        <dbReference type="ChEBI" id="CHEBI:18420"/>
        <note>catalytic</note>
    </ligand>
</feature>
<dbReference type="Pfam" id="PF01223">
    <property type="entry name" value="Endonuclease_NS"/>
    <property type="match status" value="1"/>
</dbReference>
<dbReference type="SUPFAM" id="SSF54060">
    <property type="entry name" value="His-Me finger endonucleases"/>
    <property type="match status" value="1"/>
</dbReference>
<reference evidence="8" key="3">
    <citation type="journal article" date="2004" name="Trends Parasitol.">
        <title>The Anopheles gambiae genome: an update.</title>
        <authorList>
            <person name="Mongin E."/>
            <person name="Louis C."/>
            <person name="Holt R.A."/>
            <person name="Birney E."/>
            <person name="Collins F.H."/>
        </authorList>
    </citation>
    <scope>NUCLEOTIDE SEQUENCE</scope>
    <source>
        <strain evidence="8">PEST</strain>
    </source>
</reference>
<organism evidence="8">
    <name type="scientific">Anopheles gambiae</name>
    <name type="common">African malaria mosquito</name>
    <dbReference type="NCBI Taxonomy" id="7165"/>
    <lineage>
        <taxon>Eukaryota</taxon>
        <taxon>Metazoa</taxon>
        <taxon>Ecdysozoa</taxon>
        <taxon>Arthropoda</taxon>
        <taxon>Hexapoda</taxon>
        <taxon>Insecta</taxon>
        <taxon>Pterygota</taxon>
        <taxon>Neoptera</taxon>
        <taxon>Endopterygota</taxon>
        <taxon>Diptera</taxon>
        <taxon>Nematocera</taxon>
        <taxon>Culicoidea</taxon>
        <taxon>Culicidae</taxon>
        <taxon>Anophelinae</taxon>
        <taxon>Anopheles</taxon>
    </lineage>
</organism>
<protein>
    <submittedName>
        <fullName evidence="8">AGAP011047-PA</fullName>
    </submittedName>
</protein>
<keyword evidence="3" id="KW-0378">Hydrolase</keyword>
<keyword evidence="5" id="KW-0479">Metal-binding</keyword>
<dbReference type="InterPro" id="IPR040255">
    <property type="entry name" value="Non-specific_endonuclease"/>
</dbReference>
<evidence type="ECO:0000259" key="7">
    <source>
        <dbReference type="SMART" id="SM00892"/>
    </source>
</evidence>
<dbReference type="Gene3D" id="3.40.570.10">
    <property type="entry name" value="Extracellular Endonuclease, subunit A"/>
    <property type="match status" value="1"/>
</dbReference>
<reference evidence="8" key="1">
    <citation type="journal article" date="2002" name="Science">
        <title>The genome sequence of the malaria mosquito Anopheles gambiae.</title>
        <authorList>
            <person name="Holt R.A."/>
            <person name="Subramanian G.M."/>
            <person name="Halpern A."/>
            <person name="Sutton G.G."/>
            <person name="Charlab R."/>
            <person name="Nusskern D.R."/>
            <person name="Wincker P."/>
            <person name="Clark A.G."/>
            <person name="Ribeiro J.M."/>
            <person name="Wides R."/>
            <person name="Salzberg S.L."/>
            <person name="Loftus B."/>
            <person name="Yandell M."/>
            <person name="Majoros W.H."/>
            <person name="Rusch D.B."/>
            <person name="Lai Z."/>
            <person name="Kraft C.L."/>
            <person name="Abril J.F."/>
            <person name="Anthouard V."/>
            <person name="Arensburger P."/>
            <person name="Atkinson P.W."/>
            <person name="Baden H."/>
            <person name="de Berardinis V."/>
            <person name="Baldwin D."/>
            <person name="Benes V."/>
            <person name="Biedler J."/>
            <person name="Blass C."/>
            <person name="Bolanos R."/>
            <person name="Boscus D."/>
            <person name="Barnstead M."/>
            <person name="Cai S."/>
            <person name="Center A."/>
            <person name="Chaturverdi K."/>
            <person name="Christophides G.K."/>
            <person name="Chrystal M.A."/>
            <person name="Clamp M."/>
            <person name="Cravchik A."/>
            <person name="Curwen V."/>
            <person name="Dana A."/>
            <person name="Delcher A."/>
            <person name="Dew I."/>
            <person name="Evans C.A."/>
            <person name="Flanigan M."/>
            <person name="Grundschober-Freimoser A."/>
            <person name="Friedli L."/>
            <person name="Gu Z."/>
            <person name="Guan P."/>
            <person name="Guigo R."/>
            <person name="Hillenmeyer M.E."/>
            <person name="Hladun S.L."/>
            <person name="Hogan J.R."/>
            <person name="Hong Y.S."/>
            <person name="Hoover J."/>
            <person name="Jaillon O."/>
            <person name="Ke Z."/>
            <person name="Kodira C."/>
            <person name="Kokoza E."/>
            <person name="Koutsos A."/>
            <person name="Letunic I."/>
            <person name="Levitsky A."/>
            <person name="Liang Y."/>
            <person name="Lin J.J."/>
            <person name="Lobo N.F."/>
            <person name="Lopez J.R."/>
            <person name="Malek J.A."/>
            <person name="McIntosh T.C."/>
            <person name="Meister S."/>
            <person name="Miller J."/>
            <person name="Mobarry C."/>
            <person name="Mongin E."/>
            <person name="Murphy S.D."/>
            <person name="O'Brochta D.A."/>
            <person name="Pfannkoch C."/>
            <person name="Qi R."/>
            <person name="Regier M.A."/>
            <person name="Remington K."/>
            <person name="Shao H."/>
            <person name="Sharakhova M.V."/>
            <person name="Sitter C.D."/>
            <person name="Shetty J."/>
            <person name="Smith T.J."/>
            <person name="Strong R."/>
            <person name="Sun J."/>
            <person name="Thomasova D."/>
            <person name="Ton L.Q."/>
            <person name="Topalis P."/>
            <person name="Tu Z."/>
            <person name="Unger M.F."/>
            <person name="Walenz B."/>
            <person name="Wang A."/>
            <person name="Wang J."/>
            <person name="Wang M."/>
            <person name="Wang X."/>
            <person name="Woodford K.J."/>
            <person name="Wortman J.R."/>
            <person name="Wu M."/>
            <person name="Yao A."/>
            <person name="Zdobnov E.M."/>
            <person name="Zhang H."/>
            <person name="Zhao Q."/>
            <person name="Zhao S."/>
            <person name="Zhu S.C."/>
            <person name="Zhimulev I."/>
            <person name="Coluzzi M."/>
            <person name="della Torre A."/>
            <person name="Roth C.W."/>
            <person name="Louis C."/>
            <person name="Kalush F."/>
            <person name="Mural R.J."/>
            <person name="Myers E.W."/>
            <person name="Adams M.D."/>
            <person name="Smith H.O."/>
            <person name="Broder S."/>
            <person name="Gardner M.J."/>
            <person name="Fraser C.M."/>
            <person name="Birney E."/>
            <person name="Bork P."/>
            <person name="Brey P.T."/>
            <person name="Venter J.C."/>
            <person name="Weissenbach J."/>
            <person name="Kafatos F.C."/>
            <person name="Collins F.H."/>
            <person name="Hoffman S.L."/>
        </authorList>
    </citation>
    <scope>NUCLEOTIDE SEQUENCE [LARGE SCALE GENOMIC DNA]</scope>
    <source>
        <strain evidence="8">PEST</strain>
    </source>
</reference>
<dbReference type="VEuPathDB" id="VectorBase:AGAMI1_001547"/>
<name>Q7QK21_ANOGA</name>
<comment type="similarity">
    <text evidence="1">Belongs to the DNA/RNA non-specific endonuclease family.</text>
</comment>
<gene>
    <name evidence="8" type="ORF">AgaP_AGAP011047</name>
</gene>
<dbReference type="PhylomeDB" id="Q7QK21"/>
<evidence type="ECO:0000313" key="8">
    <source>
        <dbReference type="EMBL" id="EAA03867.4"/>
    </source>
</evidence>
<feature type="domain" description="DNA/RNA non-specific endonuclease/pyrophosphatase/phosphodiesterase" evidence="7">
    <location>
        <begin position="182"/>
        <end position="428"/>
    </location>
</feature>
<dbReference type="GO" id="GO:0016787">
    <property type="term" value="F:hydrolase activity"/>
    <property type="evidence" value="ECO:0007669"/>
    <property type="project" value="InterPro"/>
</dbReference>
<feature type="active site" description="Proton acceptor" evidence="4">
    <location>
        <position position="271"/>
    </location>
</feature>
<keyword evidence="6" id="KW-0732">Signal</keyword>
<dbReference type="PaxDb" id="7165-AGAP011047-PA"/>
<dbReference type="EMBL" id="AAAB01008804">
    <property type="protein sequence ID" value="EAA03867.4"/>
    <property type="molecule type" value="Genomic_DNA"/>
</dbReference>
<dbReference type="HOGENOM" id="CLU_048495_1_0_1"/>
<dbReference type="GO" id="GO:0004519">
    <property type="term" value="F:endonuclease activity"/>
    <property type="evidence" value="ECO:0007669"/>
    <property type="project" value="UniProtKB-KW"/>
</dbReference>
<dbReference type="InterPro" id="IPR044929">
    <property type="entry name" value="DNA/RNA_non-sp_Endonuclease_sf"/>
</dbReference>
<evidence type="ECO:0000256" key="3">
    <source>
        <dbReference type="ARBA" id="ARBA00022759"/>
    </source>
</evidence>
<dbReference type="eggNOG" id="ENOG502RZDX">
    <property type="taxonomic scope" value="Eukaryota"/>
</dbReference>
<dbReference type="VEuPathDB" id="VectorBase:AGAP011047"/>
<dbReference type="PANTHER" id="PTHR13966:SF19">
    <property type="entry name" value="NUCLEASE EXOG, MITOCHONDRIAL"/>
    <property type="match status" value="1"/>
</dbReference>
<proteinExistence type="inferred from homology"/>
<keyword evidence="2" id="KW-0540">Nuclease</keyword>
<dbReference type="FunFam" id="3.40.570.10:FF:000007">
    <property type="entry name" value="Alkaline nuclease"/>
    <property type="match status" value="1"/>
</dbReference>
<dbReference type="PANTHER" id="PTHR13966">
    <property type="entry name" value="ENDONUCLEASE RELATED"/>
    <property type="match status" value="1"/>
</dbReference>